<dbReference type="Pfam" id="PF17919">
    <property type="entry name" value="RT_RNaseH_2"/>
    <property type="match status" value="1"/>
</dbReference>
<dbReference type="SUPFAM" id="SSF56672">
    <property type="entry name" value="DNA/RNA polymerases"/>
    <property type="match status" value="1"/>
</dbReference>
<dbReference type="Proteomes" id="UP001239994">
    <property type="component" value="Unassembled WGS sequence"/>
</dbReference>
<dbReference type="EMBL" id="JAROKS010000012">
    <property type="protein sequence ID" value="KAK1798166.1"/>
    <property type="molecule type" value="Genomic_DNA"/>
</dbReference>
<dbReference type="InterPro" id="IPR041577">
    <property type="entry name" value="RT_RNaseH_2"/>
</dbReference>
<dbReference type="AlphaFoldDB" id="A0AAD9DXZ5"/>
<feature type="region of interest" description="Disordered" evidence="1">
    <location>
        <begin position="145"/>
        <end position="188"/>
    </location>
</feature>
<keyword evidence="4" id="KW-1185">Reference proteome</keyword>
<evidence type="ECO:0000256" key="1">
    <source>
        <dbReference type="SAM" id="MobiDB-lite"/>
    </source>
</evidence>
<proteinExistence type="predicted"/>
<dbReference type="Gene3D" id="3.10.20.370">
    <property type="match status" value="1"/>
</dbReference>
<protein>
    <recommendedName>
        <fullName evidence="2">Reverse transcriptase/retrotransposon-derived protein RNase H-like domain-containing protein</fullName>
    </recommendedName>
</protein>
<accession>A0AAD9DXZ5</accession>
<organism evidence="3 4">
    <name type="scientific">Electrophorus voltai</name>
    <dbReference type="NCBI Taxonomy" id="2609070"/>
    <lineage>
        <taxon>Eukaryota</taxon>
        <taxon>Metazoa</taxon>
        <taxon>Chordata</taxon>
        <taxon>Craniata</taxon>
        <taxon>Vertebrata</taxon>
        <taxon>Euteleostomi</taxon>
        <taxon>Actinopterygii</taxon>
        <taxon>Neopterygii</taxon>
        <taxon>Teleostei</taxon>
        <taxon>Ostariophysi</taxon>
        <taxon>Gymnotiformes</taxon>
        <taxon>Gymnotoidei</taxon>
        <taxon>Gymnotidae</taxon>
        <taxon>Electrophorus</taxon>
    </lineage>
</organism>
<evidence type="ECO:0000259" key="2">
    <source>
        <dbReference type="Pfam" id="PF17919"/>
    </source>
</evidence>
<comment type="caution">
    <text evidence="3">The sequence shown here is derived from an EMBL/GenBank/DDBJ whole genome shotgun (WGS) entry which is preliminary data.</text>
</comment>
<evidence type="ECO:0000313" key="4">
    <source>
        <dbReference type="Proteomes" id="UP001239994"/>
    </source>
</evidence>
<reference evidence="3" key="1">
    <citation type="submission" date="2023-03" db="EMBL/GenBank/DDBJ databases">
        <title>Electrophorus voltai genome.</title>
        <authorList>
            <person name="Bian C."/>
        </authorList>
    </citation>
    <scope>NUCLEOTIDE SEQUENCE</scope>
    <source>
        <strain evidence="3">CB-2022</strain>
        <tissue evidence="3">Muscle</tissue>
    </source>
</reference>
<sequence length="233" mass="25679">MIITIVCAGTAEARSKEAFVVEVDASDVGVCVVLSQCMEMGGKMYPIAYFSRKLSPAKRNYKQNPETWSTYPAWAKYMQNSLCHAGTGLTPFECVHGYEPPLYPWNPPVSDQPVVELWCRRSEQIWVGESMDLGIEEQSSIKGLPRIGSEASGGGSPRRGGHFLRLTTPASGSGRKPGVQGEDPDGLQKERWVRTTVAGVISMGDESVYSEEVRWLMDCCKVNNIPLNVDKTK</sequence>
<dbReference type="InterPro" id="IPR043502">
    <property type="entry name" value="DNA/RNA_pol_sf"/>
</dbReference>
<name>A0AAD9DXZ5_9TELE</name>
<feature type="domain" description="Reverse transcriptase/retrotransposon-derived protein RNase H-like" evidence="2">
    <location>
        <begin position="15"/>
        <end position="64"/>
    </location>
</feature>
<evidence type="ECO:0000313" key="3">
    <source>
        <dbReference type="EMBL" id="KAK1798166.1"/>
    </source>
</evidence>
<gene>
    <name evidence="3" type="ORF">P4O66_000659</name>
</gene>